<dbReference type="EMBL" id="CAJVPZ010014912">
    <property type="protein sequence ID" value="CAG8661659.1"/>
    <property type="molecule type" value="Genomic_DNA"/>
</dbReference>
<dbReference type="AlphaFoldDB" id="A0A9N9HAW6"/>
<gene>
    <name evidence="2" type="ORF">RFULGI_LOCUS8872</name>
</gene>
<dbReference type="Proteomes" id="UP000789396">
    <property type="component" value="Unassembled WGS sequence"/>
</dbReference>
<proteinExistence type="predicted"/>
<accession>A0A9N9HAW6</accession>
<evidence type="ECO:0000256" key="1">
    <source>
        <dbReference type="SAM" id="MobiDB-lite"/>
    </source>
</evidence>
<protein>
    <submittedName>
        <fullName evidence="2">10971_t:CDS:1</fullName>
    </submittedName>
</protein>
<keyword evidence="3" id="KW-1185">Reference proteome</keyword>
<feature type="compositionally biased region" description="Acidic residues" evidence="1">
    <location>
        <begin position="47"/>
        <end position="56"/>
    </location>
</feature>
<sequence length="117" mass="13722">SEAFLTNARYFEYEDNENDESFEDEQQTRENIENDYAIAMQLQEALNEETLNENTDENSPRMNEYGHFRGNFEQYVNEATESNRSYYSEDLNDESDDDLNRGICSYLAILINDGSIL</sequence>
<reference evidence="2" key="1">
    <citation type="submission" date="2021-06" db="EMBL/GenBank/DDBJ databases">
        <authorList>
            <person name="Kallberg Y."/>
            <person name="Tangrot J."/>
            <person name="Rosling A."/>
        </authorList>
    </citation>
    <scope>NUCLEOTIDE SEQUENCE</scope>
    <source>
        <strain evidence="2">IN212</strain>
    </source>
</reference>
<name>A0A9N9HAW6_9GLOM</name>
<evidence type="ECO:0000313" key="3">
    <source>
        <dbReference type="Proteomes" id="UP000789396"/>
    </source>
</evidence>
<feature type="region of interest" description="Disordered" evidence="1">
    <location>
        <begin position="47"/>
        <end position="66"/>
    </location>
</feature>
<evidence type="ECO:0000313" key="2">
    <source>
        <dbReference type="EMBL" id="CAG8661659.1"/>
    </source>
</evidence>
<organism evidence="2 3">
    <name type="scientific">Racocetra fulgida</name>
    <dbReference type="NCBI Taxonomy" id="60492"/>
    <lineage>
        <taxon>Eukaryota</taxon>
        <taxon>Fungi</taxon>
        <taxon>Fungi incertae sedis</taxon>
        <taxon>Mucoromycota</taxon>
        <taxon>Glomeromycotina</taxon>
        <taxon>Glomeromycetes</taxon>
        <taxon>Diversisporales</taxon>
        <taxon>Gigasporaceae</taxon>
        <taxon>Racocetra</taxon>
    </lineage>
</organism>
<comment type="caution">
    <text evidence="2">The sequence shown here is derived from an EMBL/GenBank/DDBJ whole genome shotgun (WGS) entry which is preliminary data.</text>
</comment>
<feature type="non-terminal residue" evidence="2">
    <location>
        <position position="1"/>
    </location>
</feature>